<dbReference type="GO" id="GO:0006006">
    <property type="term" value="P:glucose metabolic process"/>
    <property type="evidence" value="ECO:0007669"/>
    <property type="project" value="InterPro"/>
</dbReference>
<dbReference type="Pfam" id="PF02781">
    <property type="entry name" value="G6PD_C"/>
    <property type="match status" value="1"/>
</dbReference>
<proteinExistence type="predicted"/>
<comment type="caution">
    <text evidence="4">The sequence shown here is derived from an EMBL/GenBank/DDBJ whole genome shotgun (WGS) entry which is preliminary data.</text>
</comment>
<keyword evidence="5" id="KW-1185">Reference proteome</keyword>
<keyword evidence="2" id="KW-0119">Carbohydrate metabolism</keyword>
<evidence type="ECO:0000313" key="4">
    <source>
        <dbReference type="EMBL" id="KAK9114530.1"/>
    </source>
</evidence>
<name>A0AAP0IFV3_9MAGN</name>
<dbReference type="InterPro" id="IPR022675">
    <property type="entry name" value="G6P_DH_C"/>
</dbReference>
<organism evidence="4 5">
    <name type="scientific">Stephania yunnanensis</name>
    <dbReference type="NCBI Taxonomy" id="152371"/>
    <lineage>
        <taxon>Eukaryota</taxon>
        <taxon>Viridiplantae</taxon>
        <taxon>Streptophyta</taxon>
        <taxon>Embryophyta</taxon>
        <taxon>Tracheophyta</taxon>
        <taxon>Spermatophyta</taxon>
        <taxon>Magnoliopsida</taxon>
        <taxon>Ranunculales</taxon>
        <taxon>Menispermaceae</taxon>
        <taxon>Menispermoideae</taxon>
        <taxon>Cissampelideae</taxon>
        <taxon>Stephania</taxon>
    </lineage>
</organism>
<dbReference type="Gene3D" id="3.30.360.10">
    <property type="entry name" value="Dihydrodipicolinate Reductase, domain 2"/>
    <property type="match status" value="1"/>
</dbReference>
<dbReference type="SUPFAM" id="SSF55347">
    <property type="entry name" value="Glyceraldehyde-3-phosphate dehydrogenase-like, C-terminal domain"/>
    <property type="match status" value="1"/>
</dbReference>
<feature type="domain" description="Glucose-6-phosphate dehydrogenase C-terminal" evidence="3">
    <location>
        <begin position="93"/>
        <end position="193"/>
    </location>
</feature>
<evidence type="ECO:0000313" key="5">
    <source>
        <dbReference type="Proteomes" id="UP001420932"/>
    </source>
</evidence>
<accession>A0AAP0IFV3</accession>
<gene>
    <name evidence="4" type="ORF">Syun_021327</name>
</gene>
<evidence type="ECO:0000256" key="2">
    <source>
        <dbReference type="ARBA" id="ARBA00023277"/>
    </source>
</evidence>
<evidence type="ECO:0000259" key="3">
    <source>
        <dbReference type="Pfam" id="PF02781"/>
    </source>
</evidence>
<keyword evidence="1" id="KW-0521">NADP</keyword>
<reference evidence="4 5" key="1">
    <citation type="submission" date="2024-01" db="EMBL/GenBank/DDBJ databases">
        <title>Genome assemblies of Stephania.</title>
        <authorList>
            <person name="Yang L."/>
        </authorList>
    </citation>
    <scope>NUCLEOTIDE SEQUENCE [LARGE SCALE GENOMIC DNA]</scope>
    <source>
        <strain evidence="4">YNDBR</strain>
        <tissue evidence="4">Leaf</tissue>
    </source>
</reference>
<protein>
    <recommendedName>
        <fullName evidence="3">Glucose-6-phosphate dehydrogenase C-terminal domain-containing protein</fullName>
    </recommendedName>
</protein>
<dbReference type="InterPro" id="IPR001282">
    <property type="entry name" value="G6P_DH"/>
</dbReference>
<dbReference type="PANTHER" id="PTHR23429">
    <property type="entry name" value="GLUCOSE-6-PHOSPHATE 1-DEHYDROGENASE G6PD"/>
    <property type="match status" value="1"/>
</dbReference>
<dbReference type="EMBL" id="JBBNAF010000009">
    <property type="protein sequence ID" value="KAK9114530.1"/>
    <property type="molecule type" value="Genomic_DNA"/>
</dbReference>
<sequence length="270" mass="31390">MGANRKRRWQLALRRNVELRQNNIYIYGLEKLDSHFIVTLIEIELNSSNMTIEVPSSRVVIIEGIYALSEKLRPLLDLRRYNTESYTPDNCTVCHGTPVSLEDEDIRNEKVLRSIRKLELGDVVLGQYKDSSMKKGEIYLNTLTPTFFVVALYIDNARWDGVPFMIKAGMGLIKHRSDIVAKLQRRRQELTRTTPDQPVDDEAVYYKVAELNYIREDRDMLALEFILQQGCRDNSMFALFGVDRFLQDAARDERPLSETHTRTDDHDPEC</sequence>
<dbReference type="AlphaFoldDB" id="A0AAP0IFV3"/>
<dbReference type="Proteomes" id="UP001420932">
    <property type="component" value="Unassembled WGS sequence"/>
</dbReference>
<dbReference type="GO" id="GO:0050661">
    <property type="term" value="F:NADP binding"/>
    <property type="evidence" value="ECO:0007669"/>
    <property type="project" value="InterPro"/>
</dbReference>
<dbReference type="GO" id="GO:0004345">
    <property type="term" value="F:glucose-6-phosphate dehydrogenase activity"/>
    <property type="evidence" value="ECO:0007669"/>
    <property type="project" value="InterPro"/>
</dbReference>
<evidence type="ECO:0000256" key="1">
    <source>
        <dbReference type="ARBA" id="ARBA00022857"/>
    </source>
</evidence>
<dbReference type="PANTHER" id="PTHR23429:SF4">
    <property type="entry name" value="INACTIVE GLUCOSE-6-PHOSPHATE 1-DEHYDROGENASE 4, CHLOROPLASTIC"/>
    <property type="match status" value="1"/>
</dbReference>